<dbReference type="OrthoDB" id="9809084at2"/>
<keyword evidence="1 6" id="KW-0963">Cytoplasm</keyword>
<keyword evidence="3 6" id="KW-0489">Methyltransferase</keyword>
<dbReference type="InterPro" id="IPR014776">
    <property type="entry name" value="4pyrrole_Mease_sub2"/>
</dbReference>
<evidence type="ECO:0000256" key="3">
    <source>
        <dbReference type="ARBA" id="ARBA00022603"/>
    </source>
</evidence>
<evidence type="ECO:0000256" key="2">
    <source>
        <dbReference type="ARBA" id="ARBA00022552"/>
    </source>
</evidence>
<keyword evidence="5 6" id="KW-0949">S-adenosyl-L-methionine</keyword>
<dbReference type="HAMAP" id="MF_01877">
    <property type="entry name" value="16SrRNA_methyltr_I"/>
    <property type="match status" value="1"/>
</dbReference>
<dbReference type="EMBL" id="SLXV01000038">
    <property type="protein sequence ID" value="TCP64626.1"/>
    <property type="molecule type" value="Genomic_DNA"/>
</dbReference>
<comment type="caution">
    <text evidence="8">The sequence shown here is derived from an EMBL/GenBank/DDBJ whole genome shotgun (WGS) entry which is preliminary data.</text>
</comment>
<dbReference type="InterPro" id="IPR018063">
    <property type="entry name" value="SAM_MeTrfase_RsmI_CS"/>
</dbReference>
<dbReference type="InterPro" id="IPR035996">
    <property type="entry name" value="4pyrrol_Methylase_sf"/>
</dbReference>
<name>A0A4V2SX52_9BACL</name>
<evidence type="ECO:0000313" key="9">
    <source>
        <dbReference type="Proteomes" id="UP000294746"/>
    </source>
</evidence>
<gene>
    <name evidence="6" type="primary">rsmI</name>
    <name evidence="8" type="ORF">EDD57_1389</name>
</gene>
<feature type="domain" description="Tetrapyrrole methylase" evidence="7">
    <location>
        <begin position="16"/>
        <end position="213"/>
    </location>
</feature>
<dbReference type="FunFam" id="3.30.950.10:FF:000002">
    <property type="entry name" value="Ribosomal RNA small subunit methyltransferase I"/>
    <property type="match status" value="1"/>
</dbReference>
<keyword evidence="4 6" id="KW-0808">Transferase</keyword>
<protein>
    <recommendedName>
        <fullName evidence="6">Ribosomal RNA small subunit methyltransferase I</fullName>
        <ecNumber evidence="6">2.1.1.198</ecNumber>
    </recommendedName>
    <alternativeName>
        <fullName evidence="6">16S rRNA 2'-O-ribose C1402 methyltransferase</fullName>
    </alternativeName>
    <alternativeName>
        <fullName evidence="6">rRNA (cytidine-2'-O-)-methyltransferase RsmI</fullName>
    </alternativeName>
</protein>
<dbReference type="InterPro" id="IPR000878">
    <property type="entry name" value="4pyrrol_Mease"/>
</dbReference>
<dbReference type="PROSITE" id="PS01296">
    <property type="entry name" value="RSMI"/>
    <property type="match status" value="1"/>
</dbReference>
<dbReference type="SUPFAM" id="SSF53790">
    <property type="entry name" value="Tetrapyrrole methylase"/>
    <property type="match status" value="1"/>
</dbReference>
<dbReference type="RefSeq" id="WP_131849528.1">
    <property type="nucleotide sequence ID" value="NZ_SLXV01000038.1"/>
</dbReference>
<evidence type="ECO:0000256" key="1">
    <source>
        <dbReference type="ARBA" id="ARBA00022490"/>
    </source>
</evidence>
<dbReference type="Proteomes" id="UP000294746">
    <property type="component" value="Unassembled WGS sequence"/>
</dbReference>
<dbReference type="GO" id="GO:0070677">
    <property type="term" value="F:rRNA (cytosine-2'-O-)-methyltransferase activity"/>
    <property type="evidence" value="ECO:0007669"/>
    <property type="project" value="UniProtKB-UniRule"/>
</dbReference>
<evidence type="ECO:0000256" key="6">
    <source>
        <dbReference type="HAMAP-Rule" id="MF_01877"/>
    </source>
</evidence>
<dbReference type="CDD" id="cd11648">
    <property type="entry name" value="RsmI"/>
    <property type="match status" value="1"/>
</dbReference>
<comment type="catalytic activity">
    <reaction evidence="6">
        <text>cytidine(1402) in 16S rRNA + S-adenosyl-L-methionine = 2'-O-methylcytidine(1402) in 16S rRNA + S-adenosyl-L-homocysteine + H(+)</text>
        <dbReference type="Rhea" id="RHEA:42924"/>
        <dbReference type="Rhea" id="RHEA-COMP:10285"/>
        <dbReference type="Rhea" id="RHEA-COMP:10286"/>
        <dbReference type="ChEBI" id="CHEBI:15378"/>
        <dbReference type="ChEBI" id="CHEBI:57856"/>
        <dbReference type="ChEBI" id="CHEBI:59789"/>
        <dbReference type="ChEBI" id="CHEBI:74495"/>
        <dbReference type="ChEBI" id="CHEBI:82748"/>
        <dbReference type="EC" id="2.1.1.198"/>
    </reaction>
</comment>
<reference evidence="8 9" key="1">
    <citation type="submission" date="2019-03" db="EMBL/GenBank/DDBJ databases">
        <title>Genomic Encyclopedia of Type Strains, Phase IV (KMG-IV): sequencing the most valuable type-strain genomes for metagenomic binning, comparative biology and taxonomic classification.</title>
        <authorList>
            <person name="Goeker M."/>
        </authorList>
    </citation>
    <scope>NUCLEOTIDE SEQUENCE [LARGE SCALE GENOMIC DNA]</scope>
    <source>
        <strain evidence="8 9">DSM 46831</strain>
    </source>
</reference>
<keyword evidence="9" id="KW-1185">Reference proteome</keyword>
<sequence>MKVQKSFDESSKTGILYVVGTPIGNLQDFSPRAREVLANVDLIAAEDTRHTKKLLSAFQFSTPLTSYHEHNEQSKGKFLIQQLLEGKSIALVSDAGMPGISDPGEVVIREAVEEGITVVPIPGPNAALTALVASGLVPQPFLFLGFFPRDKKDRRKELKKWATMPVTLISYEAPHRLVDLLSDAMDAWGDRQVAIARELTKKHEEWLRGSISECLSYIKENGVRGEYVCIFEGADESEFNQAHPAWWADLEVIEHVEHYRSQGMSTKDAILQTSKDRDVGKREVYNLYHT</sequence>
<comment type="subcellular location">
    <subcellularLocation>
        <location evidence="6">Cytoplasm</location>
    </subcellularLocation>
</comment>
<dbReference type="FunFam" id="3.40.1010.10:FF:000002">
    <property type="entry name" value="Ribosomal RNA small subunit methyltransferase I"/>
    <property type="match status" value="1"/>
</dbReference>
<dbReference type="NCBIfam" id="TIGR00096">
    <property type="entry name" value="16S rRNA (cytidine(1402)-2'-O)-methyltransferase"/>
    <property type="match status" value="1"/>
</dbReference>
<dbReference type="EC" id="2.1.1.198" evidence="6"/>
<organism evidence="8 9">
    <name type="scientific">Baia soyae</name>
    <dbReference type="NCBI Taxonomy" id="1544746"/>
    <lineage>
        <taxon>Bacteria</taxon>
        <taxon>Bacillati</taxon>
        <taxon>Bacillota</taxon>
        <taxon>Bacilli</taxon>
        <taxon>Bacillales</taxon>
        <taxon>Thermoactinomycetaceae</taxon>
        <taxon>Baia</taxon>
    </lineage>
</organism>
<comment type="function">
    <text evidence="6">Catalyzes the 2'-O-methylation of the ribose of cytidine 1402 (C1402) in 16S rRNA.</text>
</comment>
<dbReference type="GO" id="GO:0005737">
    <property type="term" value="C:cytoplasm"/>
    <property type="evidence" value="ECO:0007669"/>
    <property type="project" value="UniProtKB-SubCell"/>
</dbReference>
<evidence type="ECO:0000259" key="7">
    <source>
        <dbReference type="Pfam" id="PF00590"/>
    </source>
</evidence>
<evidence type="ECO:0000256" key="4">
    <source>
        <dbReference type="ARBA" id="ARBA00022679"/>
    </source>
</evidence>
<evidence type="ECO:0000256" key="5">
    <source>
        <dbReference type="ARBA" id="ARBA00022691"/>
    </source>
</evidence>
<accession>A0A4V2SX52</accession>
<dbReference type="AlphaFoldDB" id="A0A4V2SX52"/>
<evidence type="ECO:0000313" key="8">
    <source>
        <dbReference type="EMBL" id="TCP64626.1"/>
    </source>
</evidence>
<dbReference type="Pfam" id="PF00590">
    <property type="entry name" value="TP_methylase"/>
    <property type="match status" value="1"/>
</dbReference>
<dbReference type="PIRSF" id="PIRSF005917">
    <property type="entry name" value="MTase_YraL"/>
    <property type="match status" value="1"/>
</dbReference>
<comment type="similarity">
    <text evidence="6">Belongs to the methyltransferase superfamily. RsmI family.</text>
</comment>
<dbReference type="Gene3D" id="3.30.950.10">
    <property type="entry name" value="Methyltransferase, Cobalt-precorrin-4 Transmethylase, Domain 2"/>
    <property type="match status" value="1"/>
</dbReference>
<dbReference type="InterPro" id="IPR014777">
    <property type="entry name" value="4pyrrole_Mease_sub1"/>
</dbReference>
<dbReference type="InterPro" id="IPR008189">
    <property type="entry name" value="rRNA_ssu_MeTfrase_I"/>
</dbReference>
<dbReference type="PANTHER" id="PTHR46111">
    <property type="entry name" value="RIBOSOMAL RNA SMALL SUBUNIT METHYLTRANSFERASE I"/>
    <property type="match status" value="1"/>
</dbReference>
<dbReference type="Gene3D" id="3.40.1010.10">
    <property type="entry name" value="Cobalt-precorrin-4 Transmethylase, Domain 1"/>
    <property type="match status" value="1"/>
</dbReference>
<keyword evidence="2 6" id="KW-0698">rRNA processing</keyword>
<proteinExistence type="inferred from homology"/>
<dbReference type="PANTHER" id="PTHR46111:SF1">
    <property type="entry name" value="RIBOSOMAL RNA SMALL SUBUNIT METHYLTRANSFERASE I"/>
    <property type="match status" value="1"/>
</dbReference>